<evidence type="ECO:0000313" key="3">
    <source>
        <dbReference type="EMBL" id="TYK91584.1"/>
    </source>
</evidence>
<protein>
    <submittedName>
        <fullName evidence="3">UTP--glucose-1-phosphate uridylyltransferase</fullName>
    </submittedName>
</protein>
<dbReference type="AlphaFoldDB" id="A0A5S4T8H1"/>
<comment type="caution">
    <text evidence="3">The sequence shown here is derived from an EMBL/GenBank/DDBJ whole genome shotgun (WGS) entry which is preliminary data.</text>
</comment>
<evidence type="ECO:0000313" key="4">
    <source>
        <dbReference type="Proteomes" id="UP000325300"/>
    </source>
</evidence>
<dbReference type="GO" id="GO:0003983">
    <property type="term" value="F:UTP:glucose-1-phosphate uridylyltransferase activity"/>
    <property type="evidence" value="ECO:0007669"/>
    <property type="project" value="InterPro"/>
</dbReference>
<keyword evidence="1 3" id="KW-0808">Transferase</keyword>
<dbReference type="GO" id="GO:0006011">
    <property type="term" value="P:UDP-alpha-D-glucose metabolic process"/>
    <property type="evidence" value="ECO:0007669"/>
    <property type="project" value="InterPro"/>
</dbReference>
<dbReference type="InterPro" id="IPR029044">
    <property type="entry name" value="Nucleotide-diphossugar_trans"/>
</dbReference>
<reference evidence="3 4" key="1">
    <citation type="submission" date="2019-02" db="EMBL/GenBank/DDBJ databases">
        <title>Novel genomic isolates of S. pyogenes and S. dysgalactiae subsp. equisimilis associated to necrotising fasciitis (NSTI).</title>
        <authorList>
            <person name="Barrantes I."/>
        </authorList>
    </citation>
    <scope>NUCLEOTIDE SEQUENCE [LARGE SCALE GENOMIC DNA]</scope>
    <source>
        <strain evidence="3 4">SPY5003</strain>
    </source>
</reference>
<keyword evidence="2 3" id="KW-0548">Nucleotidyltransferase</keyword>
<organism evidence="3 4">
    <name type="scientific">Streptococcus pyogenes</name>
    <dbReference type="NCBI Taxonomy" id="1314"/>
    <lineage>
        <taxon>Bacteria</taxon>
        <taxon>Bacillati</taxon>
        <taxon>Bacillota</taxon>
        <taxon>Bacilli</taxon>
        <taxon>Lactobacillales</taxon>
        <taxon>Streptococcaceae</taxon>
        <taxon>Streptococcus</taxon>
    </lineage>
</organism>
<evidence type="ECO:0000256" key="2">
    <source>
        <dbReference type="ARBA" id="ARBA00022695"/>
    </source>
</evidence>
<dbReference type="PANTHER" id="PTHR43197:SF1">
    <property type="entry name" value="UTP--GLUCOSE-1-PHOSPHATE URIDYLYLTRANSFERASE"/>
    <property type="match status" value="1"/>
</dbReference>
<dbReference type="EMBL" id="SJLI01000273">
    <property type="protein sequence ID" value="TYK91584.1"/>
    <property type="molecule type" value="Genomic_DNA"/>
</dbReference>
<accession>A0A5S4T8H1</accession>
<evidence type="ECO:0000256" key="1">
    <source>
        <dbReference type="ARBA" id="ARBA00022679"/>
    </source>
</evidence>
<name>A0A5S4T8H1_STRPY</name>
<dbReference type="Gene3D" id="3.90.550.10">
    <property type="entry name" value="Spore Coat Polysaccharide Biosynthesis Protein SpsA, Chain A"/>
    <property type="match status" value="1"/>
</dbReference>
<proteinExistence type="predicted"/>
<gene>
    <name evidence="3" type="ORF">E0F67_10560</name>
</gene>
<feature type="non-terminal residue" evidence="3">
    <location>
        <position position="1"/>
    </location>
</feature>
<dbReference type="InterPro" id="IPR005771">
    <property type="entry name" value="GalU_uridylyltTrfase_bac/arc"/>
</dbReference>
<sequence length="54" mass="6383">ERMNNDNQVYAYDFEGERYDVGEKLGFVKTTIEYALKDDSMREELTRFIKALGL</sequence>
<dbReference type="PANTHER" id="PTHR43197">
    <property type="entry name" value="UTP--GLUCOSE-1-PHOSPHATE URIDYLYLTRANSFERASE"/>
    <property type="match status" value="1"/>
</dbReference>
<dbReference type="Proteomes" id="UP000325300">
    <property type="component" value="Unassembled WGS sequence"/>
</dbReference>